<dbReference type="Proteomes" id="UP001139408">
    <property type="component" value="Unassembled WGS sequence"/>
</dbReference>
<dbReference type="RefSeq" id="WP_188925772.1">
    <property type="nucleotide sequence ID" value="NZ_BMQI01000030.1"/>
</dbReference>
<sequence>MANQPNRKGSNESPVRRKTGVAQIELKSEAVYLHMRGQSGEALNNSLYRLGELFKMTNRSTNKTTYNMLKEWFQNEIISIADNEIDKLSSHFDSLQSELIPGYSFVDIKNPDMNLEINIIHKSHIEVINIISKIDLIMDDIEAIALSGTFDDDIEQSSRNQALLILNNISSKIFKVTKPGKRNGGPFSPVFFLEGLQKGVFSLYPDAEKESNVVNIESTNDKNTAEESVELTEAV</sequence>
<comment type="caution">
    <text evidence="1">The sequence shown here is derived from an EMBL/GenBank/DDBJ whole genome shotgun (WGS) entry which is preliminary data.</text>
</comment>
<dbReference type="EMBL" id="JAKILJ010000032">
    <property type="protein sequence ID" value="MCL1106334.1"/>
    <property type="molecule type" value="Genomic_DNA"/>
</dbReference>
<proteinExistence type="predicted"/>
<dbReference type="AlphaFoldDB" id="A0A9X1Z927"/>
<protein>
    <submittedName>
        <fullName evidence="1">Uncharacterized protein</fullName>
    </submittedName>
</protein>
<organism evidence="1 2">
    <name type="scientific">Shewanella algicola</name>
    <dbReference type="NCBI Taxonomy" id="640633"/>
    <lineage>
        <taxon>Bacteria</taxon>
        <taxon>Pseudomonadati</taxon>
        <taxon>Pseudomonadota</taxon>
        <taxon>Gammaproteobacteria</taxon>
        <taxon>Alteromonadales</taxon>
        <taxon>Shewanellaceae</taxon>
        <taxon>Shewanella</taxon>
    </lineage>
</organism>
<gene>
    <name evidence="1" type="ORF">L2749_13885</name>
</gene>
<reference evidence="1" key="1">
    <citation type="submission" date="2022-01" db="EMBL/GenBank/DDBJ databases">
        <title>Whole genome-based taxonomy of the Shewanellaceae.</title>
        <authorList>
            <person name="Martin-Rodriguez A.J."/>
        </authorList>
    </citation>
    <scope>NUCLEOTIDE SEQUENCE</scope>
    <source>
        <strain evidence="1">DSM 23803</strain>
    </source>
</reference>
<accession>A0A9X1Z927</accession>
<evidence type="ECO:0000313" key="2">
    <source>
        <dbReference type="Proteomes" id="UP001139408"/>
    </source>
</evidence>
<evidence type="ECO:0000313" key="1">
    <source>
        <dbReference type="EMBL" id="MCL1106334.1"/>
    </source>
</evidence>
<name>A0A9X1Z927_9GAMM</name>
<keyword evidence="2" id="KW-1185">Reference proteome</keyword>